<proteinExistence type="predicted"/>
<evidence type="ECO:0000313" key="1">
    <source>
        <dbReference type="EMBL" id="TXE33046.1"/>
    </source>
</evidence>
<protein>
    <submittedName>
        <fullName evidence="1">Uncharacterized protein</fullName>
    </submittedName>
</protein>
<dbReference type="EMBL" id="VOUP01000001">
    <property type="protein sequence ID" value="TXE33046.1"/>
    <property type="molecule type" value="Genomic_DNA"/>
</dbReference>
<comment type="caution">
    <text evidence="1">The sequence shown here is derived from an EMBL/GenBank/DDBJ whole genome shotgun (WGS) entry which is preliminary data.</text>
</comment>
<organism evidence="1 2">
    <name type="scientific">Serratia ureilytica</name>
    <dbReference type="NCBI Taxonomy" id="300181"/>
    <lineage>
        <taxon>Bacteria</taxon>
        <taxon>Pseudomonadati</taxon>
        <taxon>Pseudomonadota</taxon>
        <taxon>Gammaproteobacteria</taxon>
        <taxon>Enterobacterales</taxon>
        <taxon>Yersiniaceae</taxon>
        <taxon>Serratia</taxon>
    </lineage>
</organism>
<reference evidence="1 2" key="1">
    <citation type="submission" date="2019-07" db="EMBL/GenBank/DDBJ databases">
        <title>Serratia strains were isolated from fresh produce.</title>
        <authorList>
            <person name="Cho G.-S."/>
            <person name="Stein M."/>
            <person name="Lee W."/>
            <person name="Suh S.H."/>
            <person name="Franz C.M.A.P."/>
        </authorList>
    </citation>
    <scope>NUCLEOTIDE SEQUENCE [LARGE SCALE GENOMIC DNA]</scope>
    <source>
        <strain evidence="1 2">S17</strain>
    </source>
</reference>
<dbReference type="AlphaFoldDB" id="A0A9X9G519"/>
<evidence type="ECO:0000313" key="2">
    <source>
        <dbReference type="Proteomes" id="UP000321307"/>
    </source>
</evidence>
<gene>
    <name evidence="1" type="ORF">FOT63_03025</name>
</gene>
<accession>A0A9X9G519</accession>
<dbReference type="Proteomes" id="UP000321307">
    <property type="component" value="Unassembled WGS sequence"/>
</dbReference>
<dbReference type="RefSeq" id="WP_147837879.1">
    <property type="nucleotide sequence ID" value="NZ_VOUP01000001.1"/>
</dbReference>
<sequence>MSNTVFQTYPSNIIHDIYLRNSVGDFFNIIISEMANGACNVDVISRRPQDNISSINNFNNQKSYTGAFDTAIEFIKTCFKGAITDIDNPCNTPFISKTDQEVILSRKGINVTVTVNGK</sequence>
<name>A0A9X9G519_9GAMM</name>